<dbReference type="EMBL" id="KF770805">
    <property type="protein sequence ID" value="AHZ63114.1"/>
    <property type="molecule type" value="mRNA"/>
</dbReference>
<evidence type="ECO:0000256" key="1">
    <source>
        <dbReference type="SAM" id="MobiDB-lite"/>
    </source>
</evidence>
<feature type="region of interest" description="Disordered" evidence="1">
    <location>
        <begin position="30"/>
        <end position="59"/>
    </location>
</feature>
<accession>A0A059UHJ2</accession>
<sequence length="147" mass="16740">MKPVQSVVLFLLLLALHASLSARIARQAEDLDDENNEVPQDEDSALDPDEDSEEDDDDGFSFRFSWNPFQNFPDIFKQMRDNMNWIYSNLFNETSNLPEVYKNVSSEIVTIGGSKFNVSKTIIKKADNNSQVVISSVSMDQVNKKKK</sequence>
<dbReference type="AlphaFoldDB" id="A0A059UHJ2"/>
<evidence type="ECO:0000313" key="3">
    <source>
        <dbReference type="EMBL" id="AHZ63114.1"/>
    </source>
</evidence>
<feature type="chain" id="PRO_5001582591" evidence="2">
    <location>
        <begin position="22"/>
        <end position="147"/>
    </location>
</feature>
<feature type="signal peptide" evidence="2">
    <location>
        <begin position="1"/>
        <end position="21"/>
    </location>
</feature>
<proteinExistence type="evidence at transcript level"/>
<protein>
    <submittedName>
        <fullName evidence="3">Uncharacterized protein</fullName>
    </submittedName>
</protein>
<reference evidence="3" key="1">
    <citation type="journal article" date="2014" name="BMC Genomics">
        <title>The Mediterranean scorpion Mesobuthus gibbosus (Scorpiones, Buthidae): transcriptome analysis and organization of the genome encoding chlorotoxin-like peptides.</title>
        <authorList>
            <person name="Diego-Garcia E."/>
            <person name="Caliskan F."/>
            <person name="Tytgat J."/>
        </authorList>
    </citation>
    <scope>NUCLEOTIDE SEQUENCE</scope>
</reference>
<keyword evidence="2" id="KW-0732">Signal</keyword>
<evidence type="ECO:0000256" key="2">
    <source>
        <dbReference type="SAM" id="SignalP"/>
    </source>
</evidence>
<name>A0A059UHJ2_MESGB</name>
<organism evidence="3">
    <name type="scientific">Mesobuthus gibbosus</name>
    <name type="common">Mediterranean checkered scorpion</name>
    <name type="synonym">Buthus gibbosus</name>
    <dbReference type="NCBI Taxonomy" id="123226"/>
    <lineage>
        <taxon>Eukaryota</taxon>
        <taxon>Metazoa</taxon>
        <taxon>Ecdysozoa</taxon>
        <taxon>Arthropoda</taxon>
        <taxon>Chelicerata</taxon>
        <taxon>Arachnida</taxon>
        <taxon>Scorpiones</taxon>
        <taxon>Buthida</taxon>
        <taxon>Buthoidea</taxon>
        <taxon>Buthidae</taxon>
        <taxon>Mesobuthus</taxon>
    </lineage>
</organism>